<gene>
    <name evidence="1" type="ORF">FAD_1659</name>
</gene>
<organism evidence="1 2">
    <name type="scientific">Ferroplasma acidiphilum</name>
    <dbReference type="NCBI Taxonomy" id="74969"/>
    <lineage>
        <taxon>Archaea</taxon>
        <taxon>Methanobacteriati</taxon>
        <taxon>Thermoplasmatota</taxon>
        <taxon>Thermoplasmata</taxon>
        <taxon>Thermoplasmatales</taxon>
        <taxon>Ferroplasmaceae</taxon>
        <taxon>Ferroplasma</taxon>
    </lineage>
</organism>
<dbReference type="GeneID" id="31677148"/>
<dbReference type="OrthoDB" id="55801at2157"/>
<evidence type="ECO:0000313" key="1">
    <source>
        <dbReference type="EMBL" id="ARD85503.1"/>
    </source>
</evidence>
<protein>
    <submittedName>
        <fullName evidence="1">Uncharacterized protein</fullName>
    </submittedName>
</protein>
<dbReference type="Proteomes" id="UP000192050">
    <property type="component" value="Chromosome"/>
</dbReference>
<sequence>MKAEVFKPGNIKKLKKDFDNIDECDKPVYYMVINLFESFPGKISAIKVYRGSDIDLKIRLGNTDYRYIKILKSKSGMFEIMRLPLDERKIGKYSLYDMIRNDVESGNELKRETRNEILKYIDFNRNRKKLLYILNDSENANYYIMKETTIKDIVVRDIEYMYTKNSSYRVYNGTIPVKFIGDYWSSYLKRRKKTEKDVWKSLITQ</sequence>
<dbReference type="KEGG" id="fai:FAD_1659"/>
<evidence type="ECO:0000313" key="2">
    <source>
        <dbReference type="Proteomes" id="UP000192050"/>
    </source>
</evidence>
<dbReference type="EMBL" id="CP015363">
    <property type="protein sequence ID" value="ARD85503.1"/>
    <property type="molecule type" value="Genomic_DNA"/>
</dbReference>
<dbReference type="AlphaFoldDB" id="A0A1V0N5U9"/>
<dbReference type="STRING" id="74969.FAD_1659"/>
<accession>A0A1V0N5U9</accession>
<dbReference type="RefSeq" id="WP_081143002.1">
    <property type="nucleotide sequence ID" value="NZ_CP015363.1"/>
</dbReference>
<reference evidence="1 2" key="1">
    <citation type="submission" date="2011-10" db="EMBL/GenBank/DDBJ databases">
        <title>Metabolic and evolutionary patterns in the extreme acidophile Ferroplasma acidiphilum.</title>
        <authorList>
            <person name="Golyshina O.V."/>
            <person name="Kozyavkin S.A."/>
            <person name="Tatusov R.L."/>
            <person name="Slesarev A.I."/>
            <person name="Golyshin P.N."/>
        </authorList>
    </citation>
    <scope>NUCLEOTIDE SEQUENCE [LARGE SCALE GENOMIC DNA]</scope>
    <source>
        <strain evidence="2">Y</strain>
    </source>
</reference>
<proteinExistence type="predicted"/>
<name>A0A1V0N5U9_9ARCH</name>
<keyword evidence="2" id="KW-1185">Reference proteome</keyword>